<organism evidence="1 2">
    <name type="scientific">Lasiosphaeris hirsuta</name>
    <dbReference type="NCBI Taxonomy" id="260670"/>
    <lineage>
        <taxon>Eukaryota</taxon>
        <taxon>Fungi</taxon>
        <taxon>Dikarya</taxon>
        <taxon>Ascomycota</taxon>
        <taxon>Pezizomycotina</taxon>
        <taxon>Sordariomycetes</taxon>
        <taxon>Sordariomycetidae</taxon>
        <taxon>Sordariales</taxon>
        <taxon>Lasiosphaeriaceae</taxon>
        <taxon>Lasiosphaeris</taxon>
    </lineage>
</organism>
<accession>A0AA40DQ00</accession>
<dbReference type="Proteomes" id="UP001172102">
    <property type="component" value="Unassembled WGS sequence"/>
</dbReference>
<dbReference type="EMBL" id="JAUKUA010000005">
    <property type="protein sequence ID" value="KAK0711305.1"/>
    <property type="molecule type" value="Genomic_DNA"/>
</dbReference>
<reference evidence="1" key="1">
    <citation type="submission" date="2023-06" db="EMBL/GenBank/DDBJ databases">
        <title>Genome-scale phylogeny and comparative genomics of the fungal order Sordariales.</title>
        <authorList>
            <consortium name="Lawrence Berkeley National Laboratory"/>
            <person name="Hensen N."/>
            <person name="Bonometti L."/>
            <person name="Westerberg I."/>
            <person name="Brannstrom I.O."/>
            <person name="Guillou S."/>
            <person name="Cros-Aarteil S."/>
            <person name="Calhoun S."/>
            <person name="Haridas S."/>
            <person name="Kuo A."/>
            <person name="Mondo S."/>
            <person name="Pangilinan J."/>
            <person name="Riley R."/>
            <person name="Labutti K."/>
            <person name="Andreopoulos B."/>
            <person name="Lipzen A."/>
            <person name="Chen C."/>
            <person name="Yanf M."/>
            <person name="Daum C."/>
            <person name="Ng V."/>
            <person name="Clum A."/>
            <person name="Steindorff A."/>
            <person name="Ohm R."/>
            <person name="Martin F."/>
            <person name="Silar P."/>
            <person name="Natvig D."/>
            <person name="Lalanne C."/>
            <person name="Gautier V."/>
            <person name="Ament-Velasquez S.L."/>
            <person name="Kruys A."/>
            <person name="Hutchinson M.I."/>
            <person name="Powell A.J."/>
            <person name="Barry K."/>
            <person name="Miller A.N."/>
            <person name="Grigoriev I.V."/>
            <person name="Debuchy R."/>
            <person name="Gladieux P."/>
            <person name="Thoren M.H."/>
            <person name="Johannesson H."/>
        </authorList>
    </citation>
    <scope>NUCLEOTIDE SEQUENCE</scope>
    <source>
        <strain evidence="1">SMH4607-1</strain>
    </source>
</reference>
<protein>
    <submittedName>
        <fullName evidence="1">Uncharacterized protein</fullName>
    </submittedName>
</protein>
<proteinExistence type="predicted"/>
<gene>
    <name evidence="1" type="ORF">B0H67DRAFT_284319</name>
</gene>
<dbReference type="AlphaFoldDB" id="A0AA40DQ00"/>
<name>A0AA40DQ00_9PEZI</name>
<keyword evidence="2" id="KW-1185">Reference proteome</keyword>
<sequence length="220" mass="24574">MGSFYFAEELGLDVLFSLLFWFAKFYQIKPSDLIRSRGPRTPRIICSLLYPSGLFGLGARRQESFPIFFIGNHVTKIISREERLEYLVFSLAAPSGLTLGTGQKTMTEAGSRPAQKFWKRNKSLSKHRDMSCKVTEPSIAGGCKYAGLLRLCHSLSWIAPGDVYAESLLPDSPHSPPPPPFPFAFPSQIVSLPALMSRWHMELQRLPGLEVATVQARIGQ</sequence>
<evidence type="ECO:0000313" key="2">
    <source>
        <dbReference type="Proteomes" id="UP001172102"/>
    </source>
</evidence>
<evidence type="ECO:0000313" key="1">
    <source>
        <dbReference type="EMBL" id="KAK0711305.1"/>
    </source>
</evidence>
<comment type="caution">
    <text evidence="1">The sequence shown here is derived from an EMBL/GenBank/DDBJ whole genome shotgun (WGS) entry which is preliminary data.</text>
</comment>